<evidence type="ECO:0000256" key="5">
    <source>
        <dbReference type="ARBA" id="ARBA00015938"/>
    </source>
</evidence>
<dbReference type="SUPFAM" id="SSF51445">
    <property type="entry name" value="(Trans)glycosidases"/>
    <property type="match status" value="1"/>
</dbReference>
<evidence type="ECO:0000259" key="17">
    <source>
        <dbReference type="SMART" id="SM00642"/>
    </source>
</evidence>
<dbReference type="InterPro" id="IPR014756">
    <property type="entry name" value="Ig_E-set"/>
</dbReference>
<dbReference type="InterPro" id="IPR012768">
    <property type="entry name" value="Trehalose_TreZ"/>
</dbReference>
<evidence type="ECO:0000256" key="8">
    <source>
        <dbReference type="ARBA" id="ARBA00023277"/>
    </source>
</evidence>
<comment type="caution">
    <text evidence="18">The sequence shown here is derived from an EMBL/GenBank/DDBJ whole genome shotgun (WGS) entry which is preliminary data.</text>
</comment>
<dbReference type="PANTHER" id="PTHR43651:SF11">
    <property type="entry name" value="MALTO-OLIGOSYLTREHALOSE TREHALOHYDROLASE"/>
    <property type="match status" value="1"/>
</dbReference>
<dbReference type="SUPFAM" id="SSF81296">
    <property type="entry name" value="E set domains"/>
    <property type="match status" value="1"/>
</dbReference>
<evidence type="ECO:0000256" key="12">
    <source>
        <dbReference type="ARBA" id="ARBA00034013"/>
    </source>
</evidence>
<dbReference type="PANTHER" id="PTHR43651">
    <property type="entry name" value="1,4-ALPHA-GLUCAN-BRANCHING ENZYME"/>
    <property type="match status" value="1"/>
</dbReference>
<dbReference type="InterPro" id="IPR006047">
    <property type="entry name" value="GH13_cat_dom"/>
</dbReference>
<dbReference type="GO" id="GO:0005992">
    <property type="term" value="P:trehalose biosynthetic process"/>
    <property type="evidence" value="ECO:0007669"/>
    <property type="project" value="UniProtKB-UniRule"/>
</dbReference>
<dbReference type="Gene3D" id="3.20.20.80">
    <property type="entry name" value="Glycosidases"/>
    <property type="match status" value="1"/>
</dbReference>
<feature type="active site" description="Proton donor" evidence="15">
    <location>
        <position position="305"/>
    </location>
</feature>
<reference evidence="18 19" key="1">
    <citation type="journal article" date="2016" name="Front. Microbiol.">
        <title>Genomic Resource of Rice Seed Associated Bacteria.</title>
        <authorList>
            <person name="Midha S."/>
            <person name="Bansal K."/>
            <person name="Sharma S."/>
            <person name="Kumar N."/>
            <person name="Patil P.P."/>
            <person name="Chaudhry V."/>
            <person name="Patil P.B."/>
        </authorList>
    </citation>
    <scope>NUCLEOTIDE SEQUENCE [LARGE SCALE GENOMIC DNA]</scope>
    <source>
        <strain evidence="18 19">NS365</strain>
    </source>
</reference>
<name>A0A175RVB3_9HYPH</name>
<evidence type="ECO:0000313" key="18">
    <source>
        <dbReference type="EMBL" id="KTR07650.1"/>
    </source>
</evidence>
<dbReference type="EMBL" id="LDQA01000009">
    <property type="protein sequence ID" value="KTR07650.1"/>
    <property type="molecule type" value="Genomic_DNA"/>
</dbReference>
<dbReference type="CDD" id="cd11325">
    <property type="entry name" value="AmyAc_GTHase"/>
    <property type="match status" value="1"/>
</dbReference>
<dbReference type="RefSeq" id="WP_058598893.1">
    <property type="nucleotide sequence ID" value="NZ_LDQA01000009.1"/>
</dbReference>
<dbReference type="InterPro" id="IPR044901">
    <property type="entry name" value="Trehalose_TreZ_E-set_sf"/>
</dbReference>
<protein>
    <recommendedName>
        <fullName evidence="5 13">Malto-oligosyltrehalose trehalohydrolase</fullName>
        <shortName evidence="14">MTHase</shortName>
        <ecNumber evidence="4 13">3.2.1.141</ecNumber>
    </recommendedName>
    <alternativeName>
        <fullName evidence="11 14">4-alpha-D-((1-&gt;4)-alpha-D-glucano)trehalose trehalohydrolase</fullName>
    </alternativeName>
    <alternativeName>
        <fullName evidence="10 14">Maltooligosyl trehalose trehalohydrolase</fullName>
    </alternativeName>
</protein>
<keyword evidence="19" id="KW-1185">Reference proteome</keyword>
<sequence>MDAGTTFSFDLSWGAHYEDGKARFRIWAPSAKSVEVASAESDDFQCESFEPMARGEGGWWELVTDTVQPGDGYGFRFDGGKVRPDPAARAQGGDVHWLSRLVDPKAHEWRTGDWKGRPWQECVFYELHVGTFTPEGTFEAIIPKLEHLRETGITAIELLPVAQFGGQRGWGYDGVLLYAPHQAYGGPEGLKKLVDAAHERGIMVFLDVVYNHFGPDGNYLPEYLPEFFHQEISTPWGAAIAYDEAPVRDFMIENALYWLREFQIDGLRLDAIDSIKDTTDTPFVKELAMRVRETVTDRHVHITTEDDRNIKWHIERGEDGSVPLVSGEWNDDFHHTAHVIATNDQEGYYRDYDPNSAEQMATALATGFVFQGQESEHRERRVGTDSSELPPTAFVNFLQNHDQIGNRAFGDRMRSLTSGRVYDCLQAILLLSPQIPLMFQGDEFGDTNSFCFFTDFDGELANAVSKGRKKEFKSFAAFEDPEAADIFPDPNDERTFEVSRLDWTRLAQPIHKRRLQVTRKLLGIRAKTLVPLLDKVQGGTGMAMVEGLGFVVAWELQPGRFWHLVVNLADEAWDVEGAFHQGALEGAECVYTNHKNAFESLSQGTMCATCVIAILADTLLIAEPDDE</sequence>
<keyword evidence="7 14" id="KW-0378">Hydrolase</keyword>
<evidence type="ECO:0000256" key="7">
    <source>
        <dbReference type="ARBA" id="ARBA00022801"/>
    </source>
</evidence>
<dbReference type="CDD" id="cd02853">
    <property type="entry name" value="E_set_MTHase_like_N"/>
    <property type="match status" value="1"/>
</dbReference>
<keyword evidence="8" id="KW-0119">Carbohydrate metabolism</keyword>
<comment type="similarity">
    <text evidence="3 14">Belongs to the glycosyl hydrolase 13 family.</text>
</comment>
<evidence type="ECO:0000256" key="1">
    <source>
        <dbReference type="ARBA" id="ARBA00004496"/>
    </source>
</evidence>
<comment type="catalytic activity">
    <reaction evidence="12 14">
        <text>hydrolysis of (1-&gt;4)-alpha-D-glucosidic linkage in 4-alpha-D-[(1-&gt;4)-alpha-D-glucanosyl]n trehalose to yield trehalose and (1-&gt;4)-alpha-D-glucan.</text>
        <dbReference type="EC" id="3.2.1.141"/>
    </reaction>
</comment>
<dbReference type="Gene3D" id="1.10.10.760">
    <property type="entry name" value="E-set domains of sugar-utilizing enzymes"/>
    <property type="match status" value="1"/>
</dbReference>
<evidence type="ECO:0000256" key="11">
    <source>
        <dbReference type="ARBA" id="ARBA00033284"/>
    </source>
</evidence>
<keyword evidence="9 14" id="KW-0326">Glycosidase</keyword>
<feature type="domain" description="Glycosyl hydrolase family 13 catalytic" evidence="17">
    <location>
        <begin position="126"/>
        <end position="468"/>
    </location>
</feature>
<dbReference type="Pfam" id="PF00128">
    <property type="entry name" value="Alpha-amylase"/>
    <property type="match status" value="2"/>
</dbReference>
<evidence type="ECO:0000256" key="9">
    <source>
        <dbReference type="ARBA" id="ARBA00023295"/>
    </source>
</evidence>
<dbReference type="SMART" id="SM00642">
    <property type="entry name" value="Aamy"/>
    <property type="match status" value="1"/>
</dbReference>
<dbReference type="EC" id="3.2.1.141" evidence="4 13"/>
<evidence type="ECO:0000256" key="13">
    <source>
        <dbReference type="NCBIfam" id="TIGR02402"/>
    </source>
</evidence>
<evidence type="ECO:0000256" key="10">
    <source>
        <dbReference type="ARBA" id="ARBA00032057"/>
    </source>
</evidence>
<dbReference type="GO" id="GO:0005737">
    <property type="term" value="C:cytoplasm"/>
    <property type="evidence" value="ECO:0007669"/>
    <property type="project" value="UniProtKB-SubCell"/>
</dbReference>
<dbReference type="Pfam" id="PF02922">
    <property type="entry name" value="CBM_48"/>
    <property type="match status" value="1"/>
</dbReference>
<gene>
    <name evidence="18" type="ORF">NS365_03575</name>
</gene>
<dbReference type="AlphaFoldDB" id="A0A175RVB3"/>
<feature type="site" description="Transition state stabilizer" evidence="16">
    <location>
        <position position="402"/>
    </location>
</feature>
<dbReference type="Gene3D" id="2.60.40.10">
    <property type="entry name" value="Immunoglobulins"/>
    <property type="match status" value="1"/>
</dbReference>
<evidence type="ECO:0000256" key="3">
    <source>
        <dbReference type="ARBA" id="ARBA00008061"/>
    </source>
</evidence>
<organism evidence="18 19">
    <name type="scientific">Aureimonas ureilytica</name>
    <dbReference type="NCBI Taxonomy" id="401562"/>
    <lineage>
        <taxon>Bacteria</taxon>
        <taxon>Pseudomonadati</taxon>
        <taxon>Pseudomonadota</taxon>
        <taxon>Alphaproteobacteria</taxon>
        <taxon>Hyphomicrobiales</taxon>
        <taxon>Aurantimonadaceae</taxon>
        <taxon>Aureimonas</taxon>
    </lineage>
</organism>
<keyword evidence="6" id="KW-0963">Cytoplasm</keyword>
<evidence type="ECO:0000256" key="14">
    <source>
        <dbReference type="PIRNR" id="PIRNR006337"/>
    </source>
</evidence>
<dbReference type="Proteomes" id="UP000078529">
    <property type="component" value="Unassembled WGS sequence"/>
</dbReference>
<evidence type="ECO:0000313" key="19">
    <source>
        <dbReference type="Proteomes" id="UP000078529"/>
    </source>
</evidence>
<evidence type="ECO:0000256" key="16">
    <source>
        <dbReference type="PIRSR" id="PIRSR006337-3"/>
    </source>
</evidence>
<comment type="subcellular location">
    <subcellularLocation>
        <location evidence="1 15">Cytoplasm</location>
    </subcellularLocation>
</comment>
<comment type="pathway">
    <text evidence="2 14">Glycan biosynthesis; trehalose biosynthesis.</text>
</comment>
<proteinExistence type="inferred from homology"/>
<dbReference type="PATRIC" id="fig|401562.4.peg.4918"/>
<dbReference type="InterPro" id="IPR004193">
    <property type="entry name" value="Glyco_hydro_13_N"/>
</dbReference>
<dbReference type="PIRSF" id="PIRSF006337">
    <property type="entry name" value="Trehalose_TreZ"/>
    <property type="match status" value="1"/>
</dbReference>
<evidence type="ECO:0000256" key="15">
    <source>
        <dbReference type="PIRSR" id="PIRSR006337-1"/>
    </source>
</evidence>
<accession>A0A175RVB3</accession>
<evidence type="ECO:0000256" key="4">
    <source>
        <dbReference type="ARBA" id="ARBA00012268"/>
    </source>
</evidence>
<evidence type="ECO:0000256" key="6">
    <source>
        <dbReference type="ARBA" id="ARBA00022490"/>
    </source>
</evidence>
<evidence type="ECO:0000256" key="2">
    <source>
        <dbReference type="ARBA" id="ARBA00005199"/>
    </source>
</evidence>
<dbReference type="GO" id="GO:0033942">
    <property type="term" value="F:4-alpha-D-(1-&gt;4)-alpha-D-glucanotrehalose trehalohydrolase activity"/>
    <property type="evidence" value="ECO:0007669"/>
    <property type="project" value="UniProtKB-EC"/>
</dbReference>
<dbReference type="UniPathway" id="UPA00299"/>
<dbReference type="InterPro" id="IPR017853">
    <property type="entry name" value="GH"/>
</dbReference>
<dbReference type="InterPro" id="IPR013783">
    <property type="entry name" value="Ig-like_fold"/>
</dbReference>
<dbReference type="NCBIfam" id="TIGR02402">
    <property type="entry name" value="trehalose_TreZ"/>
    <property type="match status" value="1"/>
</dbReference>
<feature type="active site" description="Nucleophile" evidence="15">
    <location>
        <position position="270"/>
    </location>
</feature>